<sequence length="206" mass="23038">MKIAVFIDAGGRAASLYQAGIVRVYESDADGWRQERDIPFALHEQMGLSEIRTSTLTMLTALDGCRHFVATAIHGALLSYFDGMGIHMWRLNGEPAGFLTRIQRFVEENAQRQQAAVPRGFIKPGQGDGEYNLNLIDALKSDGALTSKQVLLPFFRQTPFRKIEIVCDHLPKWFQRELPALKLALTIAQNADGRCHAVVFPLPDRT</sequence>
<protein>
    <submittedName>
        <fullName evidence="1">Fe-only nitrogenase accessory protein AnfO</fullName>
    </submittedName>
</protein>
<evidence type="ECO:0000313" key="2">
    <source>
        <dbReference type="Proteomes" id="UP000461443"/>
    </source>
</evidence>
<accession>A0A845SPX1</accession>
<evidence type="ECO:0000313" key="1">
    <source>
        <dbReference type="EMBL" id="NDL64641.1"/>
    </source>
</evidence>
<organism evidence="1 2">
    <name type="scientific">Acerihabitans arboris</name>
    <dbReference type="NCBI Taxonomy" id="2691583"/>
    <lineage>
        <taxon>Bacteria</taxon>
        <taxon>Pseudomonadati</taxon>
        <taxon>Pseudomonadota</taxon>
        <taxon>Gammaproteobacteria</taxon>
        <taxon>Enterobacterales</taxon>
        <taxon>Pectobacteriaceae</taxon>
        <taxon>Acerihabitans</taxon>
    </lineage>
</organism>
<name>A0A845SPX1_9GAMM</name>
<dbReference type="Pfam" id="PF09582">
    <property type="entry name" value="AnfO_nitrog"/>
    <property type="match status" value="1"/>
</dbReference>
<gene>
    <name evidence="1" type="primary">anfO</name>
    <name evidence="1" type="ORF">GRH90_18050</name>
</gene>
<keyword evidence="2" id="KW-1185">Reference proteome</keyword>
<proteinExistence type="predicted"/>
<dbReference type="NCBIfam" id="TIGR02940">
    <property type="entry name" value="anfO_nitrog"/>
    <property type="match status" value="1"/>
</dbReference>
<comment type="caution">
    <text evidence="1">The sequence shown here is derived from an EMBL/GenBank/DDBJ whole genome shotgun (WGS) entry which is preliminary data.</text>
</comment>
<reference evidence="1 2" key="1">
    <citation type="submission" date="2019-12" db="EMBL/GenBank/DDBJ databases">
        <authorList>
            <person name="Lee S.D."/>
        </authorList>
    </citation>
    <scope>NUCLEOTIDE SEQUENCE [LARGE SCALE GENOMIC DNA]</scope>
    <source>
        <strain evidence="1 2">SAP-6</strain>
    </source>
</reference>
<dbReference type="AlphaFoldDB" id="A0A845SPX1"/>
<dbReference type="RefSeq" id="WP_162367352.1">
    <property type="nucleotide sequence ID" value="NZ_WUBS01000013.1"/>
</dbReference>
<dbReference type="InterPro" id="IPR014287">
    <property type="entry name" value="Nase_Fe-Fe_AnfO"/>
</dbReference>
<reference evidence="1 2" key="2">
    <citation type="submission" date="2020-02" db="EMBL/GenBank/DDBJ databases">
        <title>The new genus of Enterobacteriales.</title>
        <authorList>
            <person name="Kim I.S."/>
        </authorList>
    </citation>
    <scope>NUCLEOTIDE SEQUENCE [LARGE SCALE GENOMIC DNA]</scope>
    <source>
        <strain evidence="1 2">SAP-6</strain>
    </source>
</reference>
<dbReference type="EMBL" id="WUBS01000013">
    <property type="protein sequence ID" value="NDL64641.1"/>
    <property type="molecule type" value="Genomic_DNA"/>
</dbReference>
<dbReference type="Proteomes" id="UP000461443">
    <property type="component" value="Unassembled WGS sequence"/>
</dbReference>